<dbReference type="EMBL" id="JBHTLX010000021">
    <property type="protein sequence ID" value="MFD1249402.1"/>
    <property type="molecule type" value="Genomic_DNA"/>
</dbReference>
<protein>
    <submittedName>
        <fullName evidence="3">YlxR family protein</fullName>
    </submittedName>
</protein>
<dbReference type="InterPro" id="IPR035931">
    <property type="entry name" value="YlxR-like_sf"/>
</dbReference>
<proteinExistence type="predicted"/>
<dbReference type="InterPro" id="IPR007393">
    <property type="entry name" value="YlxR_dom"/>
</dbReference>
<keyword evidence="4" id="KW-1185">Reference proteome</keyword>
<dbReference type="RefSeq" id="WP_367919748.1">
    <property type="nucleotide sequence ID" value="NZ_BAABAC010000024.1"/>
</dbReference>
<feature type="region of interest" description="Disordered" evidence="1">
    <location>
        <begin position="1"/>
        <end position="20"/>
    </location>
</feature>
<evidence type="ECO:0000313" key="4">
    <source>
        <dbReference type="Proteomes" id="UP001597229"/>
    </source>
</evidence>
<accession>A0ABW3W2E2</accession>
<evidence type="ECO:0000313" key="3">
    <source>
        <dbReference type="EMBL" id="MFD1249402.1"/>
    </source>
</evidence>
<feature type="region of interest" description="Disordered" evidence="1">
    <location>
        <begin position="39"/>
        <end position="67"/>
    </location>
</feature>
<organism evidence="3 4">
    <name type="scientific">Nocardioides ginsengisoli</name>
    <dbReference type="NCBI Taxonomy" id="363868"/>
    <lineage>
        <taxon>Bacteria</taxon>
        <taxon>Bacillati</taxon>
        <taxon>Actinomycetota</taxon>
        <taxon>Actinomycetes</taxon>
        <taxon>Propionibacteriales</taxon>
        <taxon>Nocardioidaceae</taxon>
        <taxon>Nocardioides</taxon>
    </lineage>
</organism>
<evidence type="ECO:0000256" key="1">
    <source>
        <dbReference type="SAM" id="MobiDB-lite"/>
    </source>
</evidence>
<dbReference type="PANTHER" id="PTHR34215:SF1">
    <property type="entry name" value="YLXR DOMAIN-CONTAINING PROTEIN"/>
    <property type="match status" value="1"/>
</dbReference>
<comment type="caution">
    <text evidence="3">The sequence shown here is derived from an EMBL/GenBank/DDBJ whole genome shotgun (WGS) entry which is preliminary data.</text>
</comment>
<gene>
    <name evidence="3" type="ORF">ACFQ3F_16500</name>
</gene>
<evidence type="ECO:0000259" key="2">
    <source>
        <dbReference type="Pfam" id="PF04296"/>
    </source>
</evidence>
<sequence length="121" mass="12684">MARRLNSPARSDDPSLEGPVRTCIGCRKRAARSELLRVTAGSGPDGRTVAVPDPDGTAPGRGAHVHPTTGCYDLAVRRKAFSRALRLTPGAGGFSSAPVGDYVASLIDPTEPVNRDWSNSS</sequence>
<name>A0ABW3W2E2_9ACTN</name>
<dbReference type="Pfam" id="PF04296">
    <property type="entry name" value="YlxR"/>
    <property type="match status" value="1"/>
</dbReference>
<dbReference type="Proteomes" id="UP001597229">
    <property type="component" value="Unassembled WGS sequence"/>
</dbReference>
<dbReference type="SUPFAM" id="SSF64376">
    <property type="entry name" value="YlxR-like"/>
    <property type="match status" value="1"/>
</dbReference>
<dbReference type="PANTHER" id="PTHR34215">
    <property type="entry name" value="BLL0784 PROTEIN"/>
    <property type="match status" value="1"/>
</dbReference>
<feature type="domain" description="YlxR" evidence="2">
    <location>
        <begin position="21"/>
        <end position="86"/>
    </location>
</feature>
<dbReference type="InterPro" id="IPR037465">
    <property type="entry name" value="YlxR"/>
</dbReference>
<dbReference type="Gene3D" id="3.30.1230.10">
    <property type="entry name" value="YlxR-like"/>
    <property type="match status" value="1"/>
</dbReference>
<reference evidence="4" key="1">
    <citation type="journal article" date="2019" name="Int. J. Syst. Evol. Microbiol.">
        <title>The Global Catalogue of Microorganisms (GCM) 10K type strain sequencing project: providing services to taxonomists for standard genome sequencing and annotation.</title>
        <authorList>
            <consortium name="The Broad Institute Genomics Platform"/>
            <consortium name="The Broad Institute Genome Sequencing Center for Infectious Disease"/>
            <person name="Wu L."/>
            <person name="Ma J."/>
        </authorList>
    </citation>
    <scope>NUCLEOTIDE SEQUENCE [LARGE SCALE GENOMIC DNA]</scope>
    <source>
        <strain evidence="4">CCUG 52478</strain>
    </source>
</reference>